<proteinExistence type="predicted"/>
<protein>
    <recommendedName>
        <fullName evidence="5">Sjogrens syndrome scleroderma autoantigen 1</fullName>
    </recommendedName>
</protein>
<evidence type="ECO:0000256" key="1">
    <source>
        <dbReference type="SAM" id="MobiDB-lite"/>
    </source>
</evidence>
<keyword evidence="2" id="KW-0732">Signal</keyword>
<accession>A0A166BTT8</accession>
<feature type="region of interest" description="Disordered" evidence="1">
    <location>
        <begin position="58"/>
        <end position="117"/>
    </location>
</feature>
<dbReference type="OrthoDB" id="28939at2759"/>
<feature type="chain" id="PRO_5007871367" description="Sjogrens syndrome scleroderma autoantigen 1" evidence="2">
    <location>
        <begin position="24"/>
        <end position="300"/>
    </location>
</feature>
<evidence type="ECO:0008006" key="5">
    <source>
        <dbReference type="Google" id="ProtNLM"/>
    </source>
</evidence>
<dbReference type="PANTHER" id="PTHR16537">
    <property type="entry name" value="SJOEGREN SYNDROME/SCLERODERMA AUTOANTIGEN 1"/>
    <property type="match status" value="1"/>
</dbReference>
<keyword evidence="4" id="KW-1185">Reference proteome</keyword>
<dbReference type="AlphaFoldDB" id="A0A166BTT8"/>
<feature type="region of interest" description="Disordered" evidence="1">
    <location>
        <begin position="210"/>
        <end position="239"/>
    </location>
</feature>
<evidence type="ECO:0000313" key="4">
    <source>
        <dbReference type="Proteomes" id="UP000077266"/>
    </source>
</evidence>
<dbReference type="STRING" id="1314781.A0A166BTT8"/>
<feature type="signal peptide" evidence="2">
    <location>
        <begin position="1"/>
        <end position="23"/>
    </location>
</feature>
<dbReference type="Proteomes" id="UP000077266">
    <property type="component" value="Unassembled WGS sequence"/>
</dbReference>
<name>A0A166BTT8_EXIGL</name>
<dbReference type="Pfam" id="PF06677">
    <property type="entry name" value="Auto_anti-p27"/>
    <property type="match status" value="2"/>
</dbReference>
<dbReference type="InParanoid" id="A0A166BTT8"/>
<evidence type="ECO:0000256" key="2">
    <source>
        <dbReference type="SAM" id="SignalP"/>
    </source>
</evidence>
<dbReference type="EMBL" id="KV425882">
    <property type="protein sequence ID" value="KZW03980.1"/>
    <property type="molecule type" value="Genomic_DNA"/>
</dbReference>
<reference evidence="3 4" key="1">
    <citation type="journal article" date="2016" name="Mol. Biol. Evol.">
        <title>Comparative Genomics of Early-Diverging Mushroom-Forming Fungi Provides Insights into the Origins of Lignocellulose Decay Capabilities.</title>
        <authorList>
            <person name="Nagy L.G."/>
            <person name="Riley R."/>
            <person name="Tritt A."/>
            <person name="Adam C."/>
            <person name="Daum C."/>
            <person name="Floudas D."/>
            <person name="Sun H."/>
            <person name="Yadav J.S."/>
            <person name="Pangilinan J."/>
            <person name="Larsson K.H."/>
            <person name="Matsuura K."/>
            <person name="Barry K."/>
            <person name="Labutti K."/>
            <person name="Kuo R."/>
            <person name="Ohm R.A."/>
            <person name="Bhattacharya S.S."/>
            <person name="Shirouzu T."/>
            <person name="Yoshinaga Y."/>
            <person name="Martin F.M."/>
            <person name="Grigoriev I.V."/>
            <person name="Hibbett D.S."/>
        </authorList>
    </citation>
    <scope>NUCLEOTIDE SEQUENCE [LARGE SCALE GENOMIC DNA]</scope>
    <source>
        <strain evidence="3 4">HHB12029</strain>
    </source>
</reference>
<feature type="compositionally biased region" description="Polar residues" evidence="1">
    <location>
        <begin position="58"/>
        <end position="67"/>
    </location>
</feature>
<evidence type="ECO:0000313" key="3">
    <source>
        <dbReference type="EMBL" id="KZW03980.1"/>
    </source>
</evidence>
<dbReference type="InterPro" id="IPR009563">
    <property type="entry name" value="SSSCA1"/>
</dbReference>
<feature type="compositionally biased region" description="Polar residues" evidence="1">
    <location>
        <begin position="211"/>
        <end position="235"/>
    </location>
</feature>
<dbReference type="InterPro" id="IPR051888">
    <property type="entry name" value="UPF0148_domain"/>
</dbReference>
<sequence length="300" mass="31089">MTSRASLLSVSIGPLLLKGWTLTDSPCKNPGCGAPHVRPPNSTQLLCPACDSEIIANSPASGASTSPTEEHVSAATSLSTRSGTSTPLTEDSRSSSPDFHLPADTPEMIARRETTDRASAEIGRRLLQGWAMLGDECPNESCYGTPLMRPPPVSASAGKNPRKECVVCGRAYVSERDAPAVAASASAHVPARDDPVDPPVPAGPIEVAPALQQQQLPSTISTSTTRAAHSSQDNKPSLASLRSAADSLDAALQRTASHLASLSASTGPSLDVRAIGETADAMAKVAEALGKVRELQQQRS</sequence>
<gene>
    <name evidence="3" type="ORF">EXIGLDRAFT_758290</name>
</gene>
<feature type="region of interest" description="Disordered" evidence="1">
    <location>
        <begin position="185"/>
        <end position="204"/>
    </location>
</feature>
<dbReference type="PANTHER" id="PTHR16537:SF1">
    <property type="entry name" value="PROTEIN ZNRD2"/>
    <property type="match status" value="1"/>
</dbReference>
<organism evidence="3 4">
    <name type="scientific">Exidia glandulosa HHB12029</name>
    <dbReference type="NCBI Taxonomy" id="1314781"/>
    <lineage>
        <taxon>Eukaryota</taxon>
        <taxon>Fungi</taxon>
        <taxon>Dikarya</taxon>
        <taxon>Basidiomycota</taxon>
        <taxon>Agaricomycotina</taxon>
        <taxon>Agaricomycetes</taxon>
        <taxon>Auriculariales</taxon>
        <taxon>Exidiaceae</taxon>
        <taxon>Exidia</taxon>
    </lineage>
</organism>
<feature type="compositionally biased region" description="Polar residues" evidence="1">
    <location>
        <begin position="74"/>
        <end position="97"/>
    </location>
</feature>